<keyword evidence="4 6" id="KW-1133">Transmembrane helix</keyword>
<dbReference type="InterPro" id="IPR003838">
    <property type="entry name" value="ABC3_permease_C"/>
</dbReference>
<feature type="transmembrane region" description="Helical" evidence="6">
    <location>
        <begin position="730"/>
        <end position="752"/>
    </location>
</feature>
<evidence type="ECO:0000259" key="7">
    <source>
        <dbReference type="Pfam" id="PF02687"/>
    </source>
</evidence>
<dbReference type="Pfam" id="PF02687">
    <property type="entry name" value="FtsX"/>
    <property type="match status" value="2"/>
</dbReference>
<evidence type="ECO:0000256" key="2">
    <source>
        <dbReference type="ARBA" id="ARBA00022475"/>
    </source>
</evidence>
<evidence type="ECO:0000256" key="4">
    <source>
        <dbReference type="ARBA" id="ARBA00022989"/>
    </source>
</evidence>
<evidence type="ECO:0000256" key="3">
    <source>
        <dbReference type="ARBA" id="ARBA00022692"/>
    </source>
</evidence>
<evidence type="ECO:0000256" key="5">
    <source>
        <dbReference type="ARBA" id="ARBA00023136"/>
    </source>
</evidence>
<feature type="transmembrane region" description="Helical" evidence="6">
    <location>
        <begin position="407"/>
        <end position="426"/>
    </location>
</feature>
<evidence type="ECO:0000313" key="10">
    <source>
        <dbReference type="Proteomes" id="UP000478417"/>
    </source>
</evidence>
<comment type="subcellular location">
    <subcellularLocation>
        <location evidence="1">Cell membrane</location>
        <topology evidence="1">Multi-pass membrane protein</topology>
    </subcellularLocation>
</comment>
<dbReference type="RefSeq" id="WP_163965060.1">
    <property type="nucleotide sequence ID" value="NZ_JAAGNX010000002.1"/>
</dbReference>
<feature type="domain" description="ABC3 transporter permease C-terminal" evidence="7">
    <location>
        <begin position="273"/>
        <end position="392"/>
    </location>
</feature>
<dbReference type="InterPro" id="IPR038766">
    <property type="entry name" value="Membrane_comp_ABC_pdt"/>
</dbReference>
<evidence type="ECO:0000256" key="6">
    <source>
        <dbReference type="SAM" id="Phobius"/>
    </source>
</evidence>
<dbReference type="InterPro" id="IPR025857">
    <property type="entry name" value="MacB_PCD"/>
</dbReference>
<reference evidence="9 10" key="1">
    <citation type="submission" date="2020-02" db="EMBL/GenBank/DDBJ databases">
        <title>Albibacoteraceae fam. nov., the first described family within the subdivision 4 Verrucomicrobia.</title>
        <authorList>
            <person name="Xi F."/>
        </authorList>
    </citation>
    <scope>NUCLEOTIDE SEQUENCE [LARGE SCALE GENOMIC DNA]</scope>
    <source>
        <strain evidence="9 10">CK1056</strain>
    </source>
</reference>
<keyword evidence="5 6" id="KW-0472">Membrane</keyword>
<feature type="domain" description="MacB-like periplasmic core" evidence="8">
    <location>
        <begin position="32"/>
        <end position="206"/>
    </location>
</feature>
<dbReference type="GO" id="GO:0005886">
    <property type="term" value="C:plasma membrane"/>
    <property type="evidence" value="ECO:0007669"/>
    <property type="project" value="UniProtKB-SubCell"/>
</dbReference>
<keyword evidence="3 6" id="KW-0812">Transmembrane</keyword>
<evidence type="ECO:0000313" key="9">
    <source>
        <dbReference type="EMBL" id="NDV62703.1"/>
    </source>
</evidence>
<dbReference type="Pfam" id="PF12704">
    <property type="entry name" value="MacB_PCD"/>
    <property type="match status" value="1"/>
</dbReference>
<feature type="transmembrane region" description="Helical" evidence="6">
    <location>
        <begin position="364"/>
        <end position="386"/>
    </location>
</feature>
<feature type="transmembrane region" description="Helical" evidence="6">
    <location>
        <begin position="438"/>
        <end position="458"/>
    </location>
</feature>
<feature type="transmembrane region" description="Helical" evidence="6">
    <location>
        <begin position="270"/>
        <end position="294"/>
    </location>
</feature>
<keyword evidence="10" id="KW-1185">Reference proteome</keyword>
<comment type="caution">
    <text evidence="9">The sequence shown here is derived from an EMBL/GenBank/DDBJ whole genome shotgun (WGS) entry which is preliminary data.</text>
</comment>
<organism evidence="9 10">
    <name type="scientific">Oceanipulchritudo coccoides</name>
    <dbReference type="NCBI Taxonomy" id="2706888"/>
    <lineage>
        <taxon>Bacteria</taxon>
        <taxon>Pseudomonadati</taxon>
        <taxon>Verrucomicrobiota</taxon>
        <taxon>Opitutia</taxon>
        <taxon>Puniceicoccales</taxon>
        <taxon>Oceanipulchritudinaceae</taxon>
        <taxon>Oceanipulchritudo</taxon>
    </lineage>
</organism>
<dbReference type="PANTHER" id="PTHR30287">
    <property type="entry name" value="MEMBRANE COMPONENT OF PREDICTED ABC SUPERFAMILY METABOLITE UPTAKE TRANSPORTER"/>
    <property type="match status" value="1"/>
</dbReference>
<dbReference type="PANTHER" id="PTHR30287:SF1">
    <property type="entry name" value="INNER MEMBRANE PROTEIN"/>
    <property type="match status" value="1"/>
</dbReference>
<dbReference type="AlphaFoldDB" id="A0A6B2M1V2"/>
<sequence length="855" mass="94048">MSQKIKLSGKARAGWIARMAWRDSRGKRLLLLLFTSSVVFGIGAIVAIHSLRENLKRIVDEQARSLLGSDIVLQTRQMPSSELTRFIASLPGEKVNERRFRSMAFFPTAGESRFVQVRAVDGALPFYGEMETIPEGVQSQRAPKPGHAIIEESLSLQMGLLPGDTVVLGSKEYTIEAALLRMAGESELTGFFAPRIYIPLEGIEETGLIQEGSIVRYRTAIGIDSEELPRLLSRIEAEKNTFFVDESVRVETVEDRRQGIESVLNNLLDFLNLIGFVALLLGGVGIVGAVNVYLQGKRETIAILRCLGSSSKSAFSIYLGQMMTFGLIGASMGTVLGIGAQFIIPSLLQSFLPFPIEMRLSYPAILTGLLFGWLIVFFSALIPLLGIRKISPLSAIRSSVESSGSSFRDPLAWLAAGILLSSLLAFTLQQSRQPITGLYFFGGLLVSLGLLSALAWSLRAALRRLRMASMPYAYRTALGNLYRPNNRTLLMVVTLGMGVLLINTLLLVRDGLLGQVNIESSDDAANVILLDVQSNQRDEVIGLLSDTGLPARDILPVITMRVDRIKGKPMREWKTTPDSPVSDWVYTWEFRNTYRDHVLDNAEVIAGSFVPRYDGGEPYPVSLSENVIEDFGVDIGDQITWNVQGVEVETVVSSIRRVRWQAGRQNFNIVFPLDTIEAAPTVYAISVKSPSRLETANLQQSLTKQFPNVSLIDLSLVFKSLEEILNKATFVIKFMAGFTIATGLLVLAGAVISSRYQRIRESVLFRTLGASTRFIRTVLTLEFLLLGLISGLAGLALSVAASWALLRFVFSIPFSIHPFQTGTVLVAVIFLTWVTGWLTSRGIATQAPLAVLRKE</sequence>
<feature type="transmembrane region" description="Helical" evidence="6">
    <location>
        <begin position="818"/>
        <end position="838"/>
    </location>
</feature>
<feature type="transmembrane region" description="Helical" evidence="6">
    <location>
        <begin position="783"/>
        <end position="806"/>
    </location>
</feature>
<dbReference type="EMBL" id="JAAGNX010000002">
    <property type="protein sequence ID" value="NDV62703.1"/>
    <property type="molecule type" value="Genomic_DNA"/>
</dbReference>
<gene>
    <name evidence="9" type="ORF">G0Q06_09600</name>
</gene>
<dbReference type="Proteomes" id="UP000478417">
    <property type="component" value="Unassembled WGS sequence"/>
</dbReference>
<proteinExistence type="predicted"/>
<evidence type="ECO:0000256" key="1">
    <source>
        <dbReference type="ARBA" id="ARBA00004651"/>
    </source>
</evidence>
<accession>A0A6B2M1V2</accession>
<feature type="domain" description="ABC3 transporter permease C-terminal" evidence="7">
    <location>
        <begin position="734"/>
        <end position="847"/>
    </location>
</feature>
<name>A0A6B2M1V2_9BACT</name>
<evidence type="ECO:0000259" key="8">
    <source>
        <dbReference type="Pfam" id="PF12704"/>
    </source>
</evidence>
<keyword evidence="2" id="KW-1003">Cell membrane</keyword>
<feature type="transmembrane region" description="Helical" evidence="6">
    <location>
        <begin position="489"/>
        <end position="508"/>
    </location>
</feature>
<feature type="transmembrane region" description="Helical" evidence="6">
    <location>
        <begin position="315"/>
        <end position="344"/>
    </location>
</feature>
<protein>
    <submittedName>
        <fullName evidence="9">FtsX-like permease family protein</fullName>
    </submittedName>
</protein>